<dbReference type="AlphaFoldDB" id="A0A372GE99"/>
<dbReference type="EMBL" id="QVNQ01000006">
    <property type="protein sequence ID" value="RFS83522.1"/>
    <property type="molecule type" value="Genomic_DNA"/>
</dbReference>
<gene>
    <name evidence="1" type="ORF">D0T12_21005</name>
</gene>
<organism evidence="1 2">
    <name type="scientific">Actinomadura spongiicola</name>
    <dbReference type="NCBI Taxonomy" id="2303421"/>
    <lineage>
        <taxon>Bacteria</taxon>
        <taxon>Bacillati</taxon>
        <taxon>Actinomycetota</taxon>
        <taxon>Actinomycetes</taxon>
        <taxon>Streptosporangiales</taxon>
        <taxon>Thermomonosporaceae</taxon>
        <taxon>Actinomadura</taxon>
    </lineage>
</organism>
<proteinExistence type="predicted"/>
<dbReference type="OrthoDB" id="9846549at2"/>
<dbReference type="Proteomes" id="UP000262882">
    <property type="component" value="Unassembled WGS sequence"/>
</dbReference>
<name>A0A372GE99_9ACTN</name>
<protein>
    <recommendedName>
        <fullName evidence="3">CBS domain-containing protein</fullName>
    </recommendedName>
</protein>
<reference evidence="1 2" key="1">
    <citation type="submission" date="2018-08" db="EMBL/GenBank/DDBJ databases">
        <title>Actinomadura spongicola sp. nov., isolated from marine sponge Leucetta chagosensis.</title>
        <authorList>
            <person name="Li L."/>
            <person name="Lin H.W."/>
        </authorList>
    </citation>
    <scope>NUCLEOTIDE SEQUENCE [LARGE SCALE GENOMIC DNA]</scope>
    <source>
        <strain evidence="1 2">LHW52907</strain>
    </source>
</reference>
<evidence type="ECO:0000313" key="1">
    <source>
        <dbReference type="EMBL" id="RFS83522.1"/>
    </source>
</evidence>
<sequence length="159" mass="16915">MTERMIAELAVEAHVAHVGEPAREGDVTVFVDDDGRPASALGPRGSLETLSVEPEASLARVTGLLKETGLIGRVLKQAVLVVLVGDDGTITGVVPPRVLASVLIEESDLRSDPELHGRDDVPAGTSVVYCEQCKLPGRYHVVDPGRTKCVHGDHPVRRS</sequence>
<keyword evidence="2" id="KW-1185">Reference proteome</keyword>
<comment type="caution">
    <text evidence="1">The sequence shown here is derived from an EMBL/GenBank/DDBJ whole genome shotgun (WGS) entry which is preliminary data.</text>
</comment>
<evidence type="ECO:0008006" key="3">
    <source>
        <dbReference type="Google" id="ProtNLM"/>
    </source>
</evidence>
<evidence type="ECO:0000313" key="2">
    <source>
        <dbReference type="Proteomes" id="UP000262882"/>
    </source>
</evidence>
<dbReference type="RefSeq" id="WP_117401353.1">
    <property type="nucleotide sequence ID" value="NZ_QVNQ01000006.1"/>
</dbReference>
<accession>A0A372GE99</accession>